<feature type="compositionally biased region" description="Low complexity" evidence="1">
    <location>
        <begin position="459"/>
        <end position="475"/>
    </location>
</feature>
<dbReference type="InterPro" id="IPR035899">
    <property type="entry name" value="DBL_dom_sf"/>
</dbReference>
<feature type="region of interest" description="Disordered" evidence="1">
    <location>
        <begin position="829"/>
        <end position="857"/>
    </location>
</feature>
<feature type="compositionally biased region" description="Polar residues" evidence="1">
    <location>
        <begin position="1895"/>
        <end position="1911"/>
    </location>
</feature>
<feature type="region of interest" description="Disordered" evidence="1">
    <location>
        <begin position="1787"/>
        <end position="1916"/>
    </location>
</feature>
<protein>
    <recommendedName>
        <fullName evidence="2">DH domain-containing protein</fullName>
    </recommendedName>
</protein>
<feature type="region of interest" description="Disordered" evidence="1">
    <location>
        <begin position="265"/>
        <end position="755"/>
    </location>
</feature>
<evidence type="ECO:0000313" key="4">
    <source>
        <dbReference type="Proteomes" id="UP000009172"/>
    </source>
</evidence>
<dbReference type="GO" id="GO:0005085">
    <property type="term" value="F:guanyl-nucleotide exchange factor activity"/>
    <property type="evidence" value="ECO:0007669"/>
    <property type="project" value="InterPro"/>
</dbReference>
<feature type="compositionally biased region" description="Polar residues" evidence="1">
    <location>
        <begin position="1365"/>
        <end position="1378"/>
    </location>
</feature>
<feature type="compositionally biased region" description="Polar residues" evidence="1">
    <location>
        <begin position="1796"/>
        <end position="1822"/>
    </location>
</feature>
<dbReference type="EMBL" id="GG698555">
    <property type="protein sequence ID" value="EGE00815.1"/>
    <property type="molecule type" value="Genomic_DNA"/>
</dbReference>
<dbReference type="Proteomes" id="UP000009172">
    <property type="component" value="Unassembled WGS sequence"/>
</dbReference>
<feature type="compositionally biased region" description="Low complexity" evidence="1">
    <location>
        <begin position="700"/>
        <end position="712"/>
    </location>
</feature>
<proteinExistence type="predicted"/>
<feature type="region of interest" description="Disordered" evidence="1">
    <location>
        <begin position="1937"/>
        <end position="1970"/>
    </location>
</feature>
<dbReference type="PROSITE" id="PS00741">
    <property type="entry name" value="DH_1"/>
    <property type="match status" value="1"/>
</dbReference>
<feature type="region of interest" description="Disordered" evidence="1">
    <location>
        <begin position="962"/>
        <end position="999"/>
    </location>
</feature>
<dbReference type="PANTHER" id="PTHR22834">
    <property type="entry name" value="NUCLEAR FUSION PROTEIN FUS2"/>
    <property type="match status" value="1"/>
</dbReference>
<dbReference type="GO" id="GO:0005737">
    <property type="term" value="C:cytoplasm"/>
    <property type="evidence" value="ECO:0007669"/>
    <property type="project" value="TreeGrafter"/>
</dbReference>
<feature type="compositionally biased region" description="Low complexity" evidence="1">
    <location>
        <begin position="1083"/>
        <end position="1098"/>
    </location>
</feature>
<feature type="compositionally biased region" description="Basic residues" evidence="1">
    <location>
        <begin position="891"/>
        <end position="900"/>
    </location>
</feature>
<feature type="compositionally biased region" description="Low complexity" evidence="1">
    <location>
        <begin position="1876"/>
        <end position="1894"/>
    </location>
</feature>
<dbReference type="Gene3D" id="1.20.1270.60">
    <property type="entry name" value="Arfaptin homology (AH) domain/BAR domain"/>
    <property type="match status" value="1"/>
</dbReference>
<feature type="compositionally biased region" description="Low complexity" evidence="1">
    <location>
        <begin position="563"/>
        <end position="576"/>
    </location>
</feature>
<feature type="compositionally biased region" description="Low complexity" evidence="1">
    <location>
        <begin position="84"/>
        <end position="110"/>
    </location>
</feature>
<feature type="compositionally biased region" description="Polar residues" evidence="1">
    <location>
        <begin position="771"/>
        <end position="780"/>
    </location>
</feature>
<organism evidence="3 4">
    <name type="scientific">Trichophyton tonsurans (strain CBS 112818)</name>
    <name type="common">Scalp ringworm fungus</name>
    <dbReference type="NCBI Taxonomy" id="647933"/>
    <lineage>
        <taxon>Eukaryota</taxon>
        <taxon>Fungi</taxon>
        <taxon>Dikarya</taxon>
        <taxon>Ascomycota</taxon>
        <taxon>Pezizomycotina</taxon>
        <taxon>Eurotiomycetes</taxon>
        <taxon>Eurotiomycetidae</taxon>
        <taxon>Onygenales</taxon>
        <taxon>Arthrodermataceae</taxon>
        <taxon>Trichophyton</taxon>
    </lineage>
</organism>
<dbReference type="CDD" id="cd00160">
    <property type="entry name" value="RhoGEF"/>
    <property type="match status" value="1"/>
</dbReference>
<dbReference type="InterPro" id="IPR001331">
    <property type="entry name" value="GDS_CDC24_CS"/>
</dbReference>
<feature type="compositionally biased region" description="Polar residues" evidence="1">
    <location>
        <begin position="268"/>
        <end position="292"/>
    </location>
</feature>
<dbReference type="GO" id="GO:0035556">
    <property type="term" value="P:intracellular signal transduction"/>
    <property type="evidence" value="ECO:0007669"/>
    <property type="project" value="InterPro"/>
</dbReference>
<feature type="domain" description="DH" evidence="2">
    <location>
        <begin position="1279"/>
        <end position="1502"/>
    </location>
</feature>
<feature type="compositionally biased region" description="Polar residues" evidence="1">
    <location>
        <begin position="1857"/>
        <end position="1870"/>
    </location>
</feature>
<dbReference type="SUPFAM" id="SSF103657">
    <property type="entry name" value="BAR/IMD domain-like"/>
    <property type="match status" value="1"/>
</dbReference>
<feature type="compositionally biased region" description="Low complexity" evidence="1">
    <location>
        <begin position="347"/>
        <end position="391"/>
    </location>
</feature>
<accession>F2SB65</accession>
<dbReference type="HOGENOM" id="CLU_001112_0_0_1"/>
<evidence type="ECO:0000313" key="3">
    <source>
        <dbReference type="EMBL" id="EGE00815.1"/>
    </source>
</evidence>
<name>F2SB65_TRIT1</name>
<feature type="compositionally biased region" description="Basic residues" evidence="1">
    <location>
        <begin position="222"/>
        <end position="238"/>
    </location>
</feature>
<dbReference type="Gene3D" id="1.20.900.10">
    <property type="entry name" value="Dbl homology (DH) domain"/>
    <property type="match status" value="1"/>
</dbReference>
<feature type="region of interest" description="Disordered" evidence="1">
    <location>
        <begin position="216"/>
        <end position="247"/>
    </location>
</feature>
<feature type="compositionally biased region" description="Basic residues" evidence="1">
    <location>
        <begin position="1178"/>
        <end position="1187"/>
    </location>
</feature>
<feature type="compositionally biased region" description="Low complexity" evidence="1">
    <location>
        <begin position="1043"/>
        <end position="1059"/>
    </location>
</feature>
<dbReference type="SUPFAM" id="SSF48065">
    <property type="entry name" value="DBL homology domain (DH-domain)"/>
    <property type="match status" value="1"/>
</dbReference>
<feature type="compositionally biased region" description="Basic and acidic residues" evidence="1">
    <location>
        <begin position="973"/>
        <end position="989"/>
    </location>
</feature>
<feature type="region of interest" description="Disordered" evidence="1">
    <location>
        <begin position="131"/>
        <end position="154"/>
    </location>
</feature>
<dbReference type="PANTHER" id="PTHR22834:SF20">
    <property type="entry name" value="SH3 DOMAIN-CONTAINING PROTEIN"/>
    <property type="match status" value="1"/>
</dbReference>
<feature type="region of interest" description="Disordered" evidence="1">
    <location>
        <begin position="871"/>
        <end position="912"/>
    </location>
</feature>
<dbReference type="InterPro" id="IPR051492">
    <property type="entry name" value="Dynamin-Rho_GEF"/>
</dbReference>
<dbReference type="FunFam" id="1.20.900.10:FF:000053">
    <property type="entry name" value="Rho guanyl nucleotide exchange factor, putative"/>
    <property type="match status" value="1"/>
</dbReference>
<sequence length="2090" mass="230464">MSAIAAARECDQDEPADVLLPQTTYQPADAFADPHDYYLQHHQHHQHHQSQSQSQSHQGDRSSSIGRGRGSSLAERGLPDFSLSPSKTRTATATPASTAPAPTTSISTTSYKSRQSSLQDLVNRFNQTPDEVVPKPSAVSAHAHARPPPARRPLFGEIIPKPVTAAPVITTASSPPAHLQTGSGSRRARSGSDSCMHTPKQLHFLDSAFDHLPQHQYQNSQHHQHQHQQHHQQQHHPRLQTLQTHQHIQVDSPTAWYLPALSHRHSQSDLGSPVSPQLNMNPHPISTSFSSRQYQHQQHQQLSRIPLPSRRASQASDSGNSSPSTRTNSALDRYPPVSGPLPPKGVSLLPKPTSPPTASTATFSPRYRNRSCSTNTTATTATSSSTASSRRQQQHQQHPIPRDQKSPTLQAFISAPLPKKSPPLRSSRPRQPVSSATTSASRARLVDRISGLQSKDGRAGSASAAAASHPTTAGSRSASASKKPPELGNVDFAARRQRIQQAFNRTVEENAKKEERAAVRREREIARKMARHQQPLQEKLQPQLDHHKQPEQQPEQQPKPEPELQNQQLEQQQQPEASTVPEPQPVPEPEPQIIDQVEEKPAEPEPQPETESGTEQTAADPTPVPEELSEPTTTTTTTTTTTAEPPKIIEEDTEQTTTAGNEPVNNACVEPQFTPEEHNNDSFVTPQEGRSPVLLPVTYQPDQQPEAPQQQPLDMALHSSYRPKTPESDNTDAVPQSAVTVGTEITTFDPEPQDGLLTHRTMLNHIMQMRESSPSISGTSDGHDEHDERDPEHDDTEHDDSTADDGESIRIMLRRSRYLDSIARQHEVGNPRHRWSMSSWDSSFQGHPPQGEAEAVSDLGQEDEALIKNQELEDSCESSHSLHENATTHSRSSRRPHRARPTSESPVLGNDDHAVIASLERRFSMNMANHYTTIAKQARWDSKRATQLYLQELAKAGYERPRVPILTPGSSESEGKRLSAHDSVSRGTDDGDGEDGVLVADSSTIPTAEFLPARASLHLRDDWETSPSIADWMHLAAGEDEMQPPQSQSQSQPQSQQPHLPQPEHEYQQHQHQATDATEIPHPSTSTSTSSPASPSASDQEGAETPRIAGPPQFASIDGTVEGLGFEIRVQSPQDGDSPTIPSPFHMHLPVPSQPHHPPPPPPVTSSTSTAAVEDHHHQHHQHHQHHAVSVEVSPSVYTNSPPESPMPALPTFHDAPPSNRSEDSSLHITPPHTISSSTSHTTQDRPSSLAPETTSAFHDILDPASRISPTPEERRLKKRRNVIKELVDTEYTFGQDMTVVVDIYKGTSSSCLGLSPEDIKTLFGNSEQVVQFSMDWQDALKQAARSVYVLPKSQRWSSKRSSKCTQNSSATSNSPEPQQIADEENDRKTAIGEAFMANIERMEAVYSDYLRNHDAANRTLEVLLKNKNVSIWLKECREWAADLTSAWNLDSLLVKPVQRILKYPLLLTELLSATPSDHPDYTAISNALAATTAISVRINEMKKRADLVGQVVGSGRKRKESDVRAGLSKAFGRRTEKLKQHVGITEMFSDKEYDILSQRFGDNFFQLQLVMRDVEGYLGEIQSSMNKFNDFIVAVEGYITLAPSNYPELESKWCRFRLAVKDVMTVALVDHIAQVRKSVITPMVTLLKLHDGPQRVMQKRNKRLMDYVKYKAIKDRGDKPDKKITEQGEQFVALNMALKDELPKLLSLTGKLMEACLNAFVQIQATWLNLIQSRLGYSIERLPQDVNQIITDWSGDFSFSEAQVLSLGVCNGSILADTALVNNYNSPPPSHGADASSSRRPSTVNSATGRTFSGESGNSPKGSHEFLSRSPENMMQTPPSTGFMQHGNGSYVFPASSGSRTRANSTYSVRAQDVTSSHIPSIPSIINSSTRSSVTAQSGSNASFRTSDTSPKLPLLSLDTPRLELFPDHLMSSSRYNVNVNGNTNSNNRNSNHHVAPDPADHPSSPSATRYSGFFSSAMPMAENPEPSSRFHSHASVPMNRSVSAGASSHASYTSAPKEPSILFLAASMFEFNIDRARREAGYPYLTYVAGEIFDVIGEKGDLWLARNQDDPTHQVGWIWTKHFAKLAS</sequence>
<feature type="compositionally biased region" description="Pro residues" evidence="1">
    <location>
        <begin position="1152"/>
        <end position="1164"/>
    </location>
</feature>
<feature type="compositionally biased region" description="Polar residues" evidence="1">
    <location>
        <begin position="655"/>
        <end position="664"/>
    </location>
</feature>
<feature type="region of interest" description="Disordered" evidence="1">
    <location>
        <begin position="1"/>
        <end position="117"/>
    </location>
</feature>
<feature type="compositionally biased region" description="Polar residues" evidence="1">
    <location>
        <begin position="836"/>
        <end position="845"/>
    </location>
</feature>
<dbReference type="GO" id="GO:0032955">
    <property type="term" value="P:regulation of division septum assembly"/>
    <property type="evidence" value="ECO:0007669"/>
    <property type="project" value="TreeGrafter"/>
</dbReference>
<feature type="compositionally biased region" description="Low complexity" evidence="1">
    <location>
        <begin position="632"/>
        <end position="642"/>
    </location>
</feature>
<feature type="compositionally biased region" description="Low complexity" evidence="1">
    <location>
        <begin position="533"/>
        <end position="543"/>
    </location>
</feature>
<feature type="region of interest" description="Disordered" evidence="1">
    <location>
        <begin position="170"/>
        <end position="198"/>
    </location>
</feature>
<feature type="compositionally biased region" description="Polar residues" evidence="1">
    <location>
        <begin position="731"/>
        <end position="746"/>
    </location>
</feature>
<feature type="compositionally biased region" description="Polar residues" evidence="1">
    <location>
        <begin position="311"/>
        <end position="330"/>
    </location>
</feature>
<reference evidence="4" key="1">
    <citation type="journal article" date="2012" name="MBio">
        <title>Comparative genome analysis of Trichophyton rubrum and related dermatophytes reveals candidate genes involved in infection.</title>
        <authorList>
            <person name="Martinez D.A."/>
            <person name="Oliver B.G."/>
            <person name="Graeser Y."/>
            <person name="Goldberg J.M."/>
            <person name="Li W."/>
            <person name="Martinez-Rossi N.M."/>
            <person name="Monod M."/>
            <person name="Shelest E."/>
            <person name="Barton R.C."/>
            <person name="Birch E."/>
            <person name="Brakhage A.A."/>
            <person name="Chen Z."/>
            <person name="Gurr S.J."/>
            <person name="Heiman D."/>
            <person name="Heitman J."/>
            <person name="Kosti I."/>
            <person name="Rossi A."/>
            <person name="Saif S."/>
            <person name="Samalova M."/>
            <person name="Saunders C.W."/>
            <person name="Shea T."/>
            <person name="Summerbell R.C."/>
            <person name="Xu J."/>
            <person name="Young S."/>
            <person name="Zeng Q."/>
            <person name="Birren B.W."/>
            <person name="Cuomo C.A."/>
            <person name="White T.C."/>
        </authorList>
    </citation>
    <scope>NUCLEOTIDE SEQUENCE [LARGE SCALE GENOMIC DNA]</scope>
    <source>
        <strain evidence="4">CBS 112818</strain>
    </source>
</reference>
<feature type="compositionally biased region" description="Basic and acidic residues" evidence="1">
    <location>
        <begin position="506"/>
        <end position="527"/>
    </location>
</feature>
<gene>
    <name evidence="3" type="ORF">TESG_08153</name>
</gene>
<dbReference type="InterPro" id="IPR027267">
    <property type="entry name" value="AH/BAR_dom_sf"/>
</dbReference>
<feature type="compositionally biased region" description="Low complexity" evidence="1">
    <location>
        <begin position="49"/>
        <end position="72"/>
    </location>
</feature>
<feature type="compositionally biased region" description="Low complexity" evidence="1">
    <location>
        <begin position="414"/>
        <end position="443"/>
    </location>
</feature>
<feature type="compositionally biased region" description="Low complexity" evidence="1">
    <location>
        <begin position="1938"/>
        <end position="1951"/>
    </location>
</feature>
<dbReference type="GO" id="GO:0031991">
    <property type="term" value="P:regulation of actomyosin contractile ring contraction"/>
    <property type="evidence" value="ECO:0007669"/>
    <property type="project" value="TreeGrafter"/>
</dbReference>
<feature type="compositionally biased region" description="Low complexity" evidence="1">
    <location>
        <begin position="1228"/>
        <end position="1242"/>
    </location>
</feature>
<evidence type="ECO:0000259" key="2">
    <source>
        <dbReference type="PROSITE" id="PS50010"/>
    </source>
</evidence>
<dbReference type="PROSITE" id="PS50010">
    <property type="entry name" value="DH_2"/>
    <property type="match status" value="1"/>
</dbReference>
<evidence type="ECO:0000256" key="1">
    <source>
        <dbReference type="SAM" id="MobiDB-lite"/>
    </source>
</evidence>
<feature type="compositionally biased region" description="Polar residues" evidence="1">
    <location>
        <begin position="1245"/>
        <end position="1257"/>
    </location>
</feature>
<feature type="region of interest" description="Disordered" evidence="1">
    <location>
        <begin position="1360"/>
        <end position="1385"/>
    </location>
</feature>
<feature type="region of interest" description="Disordered" evidence="1">
    <location>
        <begin position="1040"/>
        <end position="1118"/>
    </location>
</feature>
<dbReference type="Pfam" id="PF00621">
    <property type="entry name" value="RhoGEF"/>
    <property type="match status" value="1"/>
</dbReference>
<dbReference type="InterPro" id="IPR000219">
    <property type="entry name" value="DH_dom"/>
</dbReference>
<feature type="region of interest" description="Disordered" evidence="1">
    <location>
        <begin position="1130"/>
        <end position="1273"/>
    </location>
</feature>
<keyword evidence="4" id="KW-1185">Reference proteome</keyword>
<feature type="compositionally biased region" description="Basic and acidic residues" evidence="1">
    <location>
        <begin position="781"/>
        <end position="801"/>
    </location>
</feature>
<feature type="compositionally biased region" description="Polar residues" evidence="1">
    <location>
        <begin position="1831"/>
        <end position="1844"/>
    </location>
</feature>
<dbReference type="OrthoDB" id="10256089at2759"/>
<dbReference type="CDD" id="cd07589">
    <property type="entry name" value="BAR_DNMBP"/>
    <property type="match status" value="1"/>
</dbReference>
<dbReference type="SMART" id="SM00325">
    <property type="entry name" value="RhoGEF"/>
    <property type="match status" value="1"/>
</dbReference>
<feature type="region of interest" description="Disordered" evidence="1">
    <location>
        <begin position="771"/>
        <end position="809"/>
    </location>
</feature>